<reference evidence="1" key="1">
    <citation type="submission" date="2021-02" db="EMBL/GenBank/DDBJ databases">
        <authorList>
            <consortium name="DOE Joint Genome Institute"/>
            <person name="Ahrendt S."/>
            <person name="Looney B.P."/>
            <person name="Miyauchi S."/>
            <person name="Morin E."/>
            <person name="Drula E."/>
            <person name="Courty P.E."/>
            <person name="Chicoki N."/>
            <person name="Fauchery L."/>
            <person name="Kohler A."/>
            <person name="Kuo A."/>
            <person name="Labutti K."/>
            <person name="Pangilinan J."/>
            <person name="Lipzen A."/>
            <person name="Riley R."/>
            <person name="Andreopoulos W."/>
            <person name="He G."/>
            <person name="Johnson J."/>
            <person name="Barry K.W."/>
            <person name="Grigoriev I.V."/>
            <person name="Nagy L."/>
            <person name="Hibbett D."/>
            <person name="Henrissat B."/>
            <person name="Matheny P.B."/>
            <person name="Labbe J."/>
            <person name="Martin F."/>
        </authorList>
    </citation>
    <scope>NUCLEOTIDE SEQUENCE</scope>
    <source>
        <strain evidence="1">FP105234-sp</strain>
    </source>
</reference>
<reference evidence="1" key="2">
    <citation type="journal article" date="2022" name="New Phytol.">
        <title>Evolutionary transition to the ectomycorrhizal habit in the genomes of a hyperdiverse lineage of mushroom-forming fungi.</title>
        <authorList>
            <person name="Looney B."/>
            <person name="Miyauchi S."/>
            <person name="Morin E."/>
            <person name="Drula E."/>
            <person name="Courty P.E."/>
            <person name="Kohler A."/>
            <person name="Kuo A."/>
            <person name="LaButti K."/>
            <person name="Pangilinan J."/>
            <person name="Lipzen A."/>
            <person name="Riley R."/>
            <person name="Andreopoulos W."/>
            <person name="He G."/>
            <person name="Johnson J."/>
            <person name="Nolan M."/>
            <person name="Tritt A."/>
            <person name="Barry K.W."/>
            <person name="Grigoriev I.V."/>
            <person name="Nagy L.G."/>
            <person name="Hibbett D."/>
            <person name="Henrissat B."/>
            <person name="Matheny P.B."/>
            <person name="Labbe J."/>
            <person name="Martin F.M."/>
        </authorList>
    </citation>
    <scope>NUCLEOTIDE SEQUENCE</scope>
    <source>
        <strain evidence="1">FP105234-sp</strain>
    </source>
</reference>
<evidence type="ECO:0000313" key="2">
    <source>
        <dbReference type="Proteomes" id="UP000814033"/>
    </source>
</evidence>
<dbReference type="Proteomes" id="UP000814033">
    <property type="component" value="Unassembled WGS sequence"/>
</dbReference>
<proteinExistence type="predicted"/>
<evidence type="ECO:0000313" key="1">
    <source>
        <dbReference type="EMBL" id="KAI0045472.1"/>
    </source>
</evidence>
<organism evidence="1 2">
    <name type="scientific">Auriscalpium vulgare</name>
    <dbReference type="NCBI Taxonomy" id="40419"/>
    <lineage>
        <taxon>Eukaryota</taxon>
        <taxon>Fungi</taxon>
        <taxon>Dikarya</taxon>
        <taxon>Basidiomycota</taxon>
        <taxon>Agaricomycotina</taxon>
        <taxon>Agaricomycetes</taxon>
        <taxon>Russulales</taxon>
        <taxon>Auriscalpiaceae</taxon>
        <taxon>Auriscalpium</taxon>
    </lineage>
</organism>
<dbReference type="EMBL" id="MU275950">
    <property type="protein sequence ID" value="KAI0045472.1"/>
    <property type="molecule type" value="Genomic_DNA"/>
</dbReference>
<gene>
    <name evidence="1" type="ORF">FA95DRAFT_1596795</name>
</gene>
<accession>A0ACB8RNV7</accession>
<name>A0ACB8RNV7_9AGAM</name>
<protein>
    <submittedName>
        <fullName evidence="1">Uncharacterized protein</fullName>
    </submittedName>
</protein>
<sequence length="352" mass="37828">MDTDASIPPESQRAELGSTSDRQTAAASTKACTLLQRAESLYAKLDVAHEKLNLSDEELAVHFELSKTFDALGDALQECAAGDRESPLEVVLHGSIPAVSCYLLSRIHKPEALSVFCGRALMNFLVLVSLYILPVSINGSEEADKLMTMRITELLCGAVGAGVFTVAYPLFGAAAATGLSGLVILVILVSANTILHFLPPDVHNYLRATFRKDDTEAALPDPAALSPTRIRATLLAQATTAIVRGRTAVEAWQALIRRRTALDAGPPVFYALPMFLSEALVPFLLQLRISEALVLGLAAIPVLWRILGSLAIAVYYAAYLVYGAGATRCHFVVVFVVGCVLIKHYTPWIHSG</sequence>
<keyword evidence="2" id="KW-1185">Reference proteome</keyword>
<comment type="caution">
    <text evidence="1">The sequence shown here is derived from an EMBL/GenBank/DDBJ whole genome shotgun (WGS) entry which is preliminary data.</text>
</comment>